<evidence type="ECO:0000256" key="4">
    <source>
        <dbReference type="RuleBase" id="RU361187"/>
    </source>
</evidence>
<evidence type="ECO:0000256" key="5">
    <source>
        <dbReference type="SAM" id="SignalP"/>
    </source>
</evidence>
<dbReference type="InterPro" id="IPR023296">
    <property type="entry name" value="Glyco_hydro_beta-prop_sf"/>
</dbReference>
<dbReference type="Gene3D" id="2.115.10.20">
    <property type="entry name" value="Glycosyl hydrolase domain, family 43"/>
    <property type="match status" value="1"/>
</dbReference>
<proteinExistence type="inferred from homology"/>
<comment type="similarity">
    <text evidence="1 4">Belongs to the glycosyl hydrolase 43 family.</text>
</comment>
<keyword evidence="2 4" id="KW-0378">Hydrolase</keyword>
<feature type="chain" id="PRO_5035193373" evidence="5">
    <location>
        <begin position="32"/>
        <end position="540"/>
    </location>
</feature>
<organism evidence="6 7">
    <name type="scientific">Aestuariibaculum sediminum</name>
    <dbReference type="NCBI Taxonomy" id="2770637"/>
    <lineage>
        <taxon>Bacteria</taxon>
        <taxon>Pseudomonadati</taxon>
        <taxon>Bacteroidota</taxon>
        <taxon>Flavobacteriia</taxon>
        <taxon>Flavobacteriales</taxon>
        <taxon>Flavobacteriaceae</taxon>
    </lineage>
</organism>
<keyword evidence="5" id="KW-0732">Signal</keyword>
<gene>
    <name evidence="6" type="ORF">ICJ83_10400</name>
</gene>
<dbReference type="PANTHER" id="PTHR22925:SF3">
    <property type="entry name" value="GLYCOSYL HYDROLASE FAMILY PROTEIN 43"/>
    <property type="match status" value="1"/>
</dbReference>
<dbReference type="CDD" id="cd18823">
    <property type="entry name" value="GH43_RcAra43A-like"/>
    <property type="match status" value="1"/>
</dbReference>
<dbReference type="EMBL" id="JACVXB010000004">
    <property type="protein sequence ID" value="MBD0832541.1"/>
    <property type="molecule type" value="Genomic_DNA"/>
</dbReference>
<dbReference type="SUPFAM" id="SSF75005">
    <property type="entry name" value="Arabinanase/levansucrase/invertase"/>
    <property type="match status" value="1"/>
</dbReference>
<dbReference type="Pfam" id="PF04616">
    <property type="entry name" value="Glyco_hydro_43"/>
    <property type="match status" value="1"/>
</dbReference>
<evidence type="ECO:0000313" key="6">
    <source>
        <dbReference type="EMBL" id="MBD0832541.1"/>
    </source>
</evidence>
<dbReference type="Gene3D" id="2.60.120.260">
    <property type="entry name" value="Galactose-binding domain-like"/>
    <property type="match status" value="1"/>
</dbReference>
<dbReference type="AlphaFoldDB" id="A0A8J6Q2R3"/>
<evidence type="ECO:0000256" key="1">
    <source>
        <dbReference type="ARBA" id="ARBA00009865"/>
    </source>
</evidence>
<evidence type="ECO:0000256" key="2">
    <source>
        <dbReference type="ARBA" id="ARBA00022801"/>
    </source>
</evidence>
<keyword evidence="3 4" id="KW-0326">Glycosidase</keyword>
<comment type="caution">
    <text evidence="6">The sequence shown here is derived from an EMBL/GenBank/DDBJ whole genome shotgun (WGS) entry which is preliminary data.</text>
</comment>
<evidence type="ECO:0000313" key="7">
    <source>
        <dbReference type="Proteomes" id="UP000600588"/>
    </source>
</evidence>
<accession>A0A8J6Q2R3</accession>
<feature type="signal peptide" evidence="5">
    <location>
        <begin position="1"/>
        <end position="31"/>
    </location>
</feature>
<name>A0A8J6Q2R3_9FLAO</name>
<sequence length="540" mass="61155">MNLKTLQSRKRTTVKGKLILFVICAVTLLQAQNNNIKNDRFWDTKNGKPIYSQGGGIFKFPDPKTGIKKYFWYGVHYKQAELYREDPSITQARNNFEGVSCYSSNDLVNWEFEGNILTPDEVFKDSGGRRWGWLGRMGVAYVKEAAQYVLIIQYGAKVLFATADSPLGPFSKSHVKSMEDWIGTTNTGDQTVFTDEDTGKSYLVYSYGKGRHKIYISEIGLKNDTITLLNYKQVFKGAGREGNCMFKYKGKYYLAASQLYGWDGSNAYYLVSDDIFGPYLPENHMQLFPGAEDDYAHISQTGFFVTVRGSKQETVIFCGDRWADFAGNGLGYNQWCPLSFDGFVPYFNSLNSWNLNEKTGQWDVAPDNNWIKNPSFEADRKQIPSHNKPVQTKLLGWETTVINGTEISLDSLSPILNHANTEEERKVVIGERSLNMSDSVNFIRKVHQKITSSPYVTFENDTYILRAKIKNSDNFNTLKMYAKSGATHFEVVVTDKNETWTTISIANIEVKNNEVELGFLADGKAGAYCLVDDVSFVKSK</sequence>
<reference evidence="6 7" key="1">
    <citation type="submission" date="2020-09" db="EMBL/GenBank/DDBJ databases">
        <title>TT11 complete genome.</title>
        <authorList>
            <person name="Wu Z."/>
        </authorList>
    </citation>
    <scope>NUCLEOTIDE SEQUENCE [LARGE SCALE GENOMIC DNA]</scope>
    <source>
        <strain evidence="6 7">TT11</strain>
    </source>
</reference>
<evidence type="ECO:0000256" key="3">
    <source>
        <dbReference type="ARBA" id="ARBA00023295"/>
    </source>
</evidence>
<dbReference type="PANTHER" id="PTHR22925">
    <property type="entry name" value="GLYCOSYL HYDROLASE 43 FAMILY MEMBER"/>
    <property type="match status" value="1"/>
</dbReference>
<protein>
    <submittedName>
        <fullName evidence="6">Family 43 glycosylhydrolase</fullName>
    </submittedName>
</protein>
<dbReference type="Proteomes" id="UP000600588">
    <property type="component" value="Unassembled WGS sequence"/>
</dbReference>
<keyword evidence="7" id="KW-1185">Reference proteome</keyword>
<dbReference type="GO" id="GO:0005975">
    <property type="term" value="P:carbohydrate metabolic process"/>
    <property type="evidence" value="ECO:0007669"/>
    <property type="project" value="InterPro"/>
</dbReference>
<dbReference type="RefSeq" id="WP_188230333.1">
    <property type="nucleotide sequence ID" value="NZ_JACVXB010000004.1"/>
</dbReference>
<dbReference type="GO" id="GO:0004553">
    <property type="term" value="F:hydrolase activity, hydrolyzing O-glycosyl compounds"/>
    <property type="evidence" value="ECO:0007669"/>
    <property type="project" value="InterPro"/>
</dbReference>
<dbReference type="InterPro" id="IPR006710">
    <property type="entry name" value="Glyco_hydro_43"/>
</dbReference>